<evidence type="ECO:0000259" key="3">
    <source>
        <dbReference type="PROSITE" id="PS51388"/>
    </source>
</evidence>
<dbReference type="GO" id="GO:0005739">
    <property type="term" value="C:mitochondrion"/>
    <property type="evidence" value="ECO:0007669"/>
    <property type="project" value="TreeGrafter"/>
</dbReference>
<dbReference type="GO" id="GO:0016020">
    <property type="term" value="C:membrane"/>
    <property type="evidence" value="ECO:0007669"/>
    <property type="project" value="TreeGrafter"/>
</dbReference>
<dbReference type="PANTHER" id="PTHR11566">
    <property type="entry name" value="DYNAMIN"/>
    <property type="match status" value="1"/>
</dbReference>
<dbReference type="InterPro" id="IPR001401">
    <property type="entry name" value="Dynamin_GTPase"/>
</dbReference>
<dbReference type="GO" id="GO:0016559">
    <property type="term" value="P:peroxisome fission"/>
    <property type="evidence" value="ECO:0007669"/>
    <property type="project" value="TreeGrafter"/>
</dbReference>
<evidence type="ECO:0000313" key="6">
    <source>
        <dbReference type="Proteomes" id="UP001138500"/>
    </source>
</evidence>
<reference evidence="5 6" key="2">
    <citation type="journal article" date="2021" name="Curr. Genet.">
        <title>Genetic response to nitrogen starvation in the aggressive Eucalyptus foliar pathogen Teratosphaeria destructans.</title>
        <authorList>
            <person name="Havenga M."/>
            <person name="Wingfield B.D."/>
            <person name="Wingfield M.J."/>
            <person name="Dreyer L.L."/>
            <person name="Roets F."/>
            <person name="Aylward J."/>
        </authorList>
    </citation>
    <scope>NUCLEOTIDE SEQUENCE [LARGE SCALE GENOMIC DNA]</scope>
    <source>
        <strain evidence="5">CMW44962</strain>
    </source>
</reference>
<dbReference type="InterPro" id="IPR022812">
    <property type="entry name" value="Dynamin"/>
</dbReference>
<sequence>LVVVGDQSSGKSSLLESLTGLNFPVASELCTRFATQIVLRRSLAGQGSVHVSIIPGPSAKTDEQRLRLQSFSRTIDADSLSKDEFASILDEVGLHIAAVTMGLPAASDHHYEDLHKRFSDDILKIELVGPEHHHLSVVDVPGLFHNPTKFQTLEDLDIIRVLLEGYISDKRTIILAVMDARNNLANQEVFRMARAADPQGKRTVGIITKCDAVQAGDEDMVLKIAQNTVERLTHGWFAVKNRSTQDIQNGVTLQQRHQNERRFFQASPWNALSKDRVGVSALKQFLGKLLYDHIRGEFPTLVQDIRDLAMECDQEIAQLGAPRQTTLQQRQYLMELAAHYRHNSDACLRGNYGDQWGPGDPRKLRMHLQLANEDFASKMAREGHCLAFRNVDDTVDEEYGQGQEKENIYTWIRQQYRESRGAELPGTVNPTVLESLFRRQAGPWKQIAQDHLNAIYAMVSSYNARSLQELVIDDTVRQRIENRNFRPMLEAKDQGNNQLYLLLADEMSGILQTTNHYFAESLTAYRQDRVLQRLKKLGFENDNEFYQTTLADITRATHLSNEEQAVCDIHDILKSYYRVAIKRFVDNVVLQAVERCYLSNEGPVKFISPKYIGGLSDEDLSDIAQESYATSRTRADLSYRLARLEKALAIAEAEQAR</sequence>
<name>A0A9W7SRE6_9PEZI</name>
<dbReference type="Pfam" id="PF01031">
    <property type="entry name" value="Dynamin_M"/>
    <property type="match status" value="1"/>
</dbReference>
<dbReference type="GO" id="GO:0006897">
    <property type="term" value="P:endocytosis"/>
    <property type="evidence" value="ECO:0007669"/>
    <property type="project" value="TreeGrafter"/>
</dbReference>
<dbReference type="GO" id="GO:0005874">
    <property type="term" value="C:microtubule"/>
    <property type="evidence" value="ECO:0007669"/>
    <property type="project" value="TreeGrafter"/>
</dbReference>
<dbReference type="GO" id="GO:0005525">
    <property type="term" value="F:GTP binding"/>
    <property type="evidence" value="ECO:0007669"/>
    <property type="project" value="InterPro"/>
</dbReference>
<dbReference type="InterPro" id="IPR020850">
    <property type="entry name" value="GED_dom"/>
</dbReference>
<dbReference type="EMBL" id="RIBY02001901">
    <property type="protein sequence ID" value="KAH9827234.1"/>
    <property type="molecule type" value="Genomic_DNA"/>
</dbReference>
<dbReference type="GO" id="GO:0008017">
    <property type="term" value="F:microtubule binding"/>
    <property type="evidence" value="ECO:0007669"/>
    <property type="project" value="TreeGrafter"/>
</dbReference>
<evidence type="ECO:0000256" key="1">
    <source>
        <dbReference type="ARBA" id="ARBA00022741"/>
    </source>
</evidence>
<dbReference type="PROSITE" id="PS51718">
    <property type="entry name" value="G_DYNAMIN_2"/>
    <property type="match status" value="1"/>
</dbReference>
<dbReference type="PRINTS" id="PR00195">
    <property type="entry name" value="DYNAMIN"/>
</dbReference>
<dbReference type="AlphaFoldDB" id="A0A9W7SRE6"/>
<evidence type="ECO:0000259" key="4">
    <source>
        <dbReference type="PROSITE" id="PS51718"/>
    </source>
</evidence>
<dbReference type="GO" id="GO:0048312">
    <property type="term" value="P:intracellular distribution of mitochondria"/>
    <property type="evidence" value="ECO:0007669"/>
    <property type="project" value="TreeGrafter"/>
</dbReference>
<evidence type="ECO:0000313" key="5">
    <source>
        <dbReference type="EMBL" id="KAH9827234.1"/>
    </source>
</evidence>
<dbReference type="Proteomes" id="UP001138500">
    <property type="component" value="Unassembled WGS sequence"/>
</dbReference>
<protein>
    <submittedName>
        <fullName evidence="5">P-loop containing nucleoside triphosphate hydrolase protein</fullName>
    </submittedName>
</protein>
<accession>A0A9W7SRE6</accession>
<feature type="domain" description="Dynamin-type G" evidence="4">
    <location>
        <begin position="1"/>
        <end position="299"/>
    </location>
</feature>
<dbReference type="Pfam" id="PF00350">
    <property type="entry name" value="Dynamin_N"/>
    <property type="match status" value="1"/>
</dbReference>
<feature type="domain" description="GED" evidence="3">
    <location>
        <begin position="566"/>
        <end position="657"/>
    </location>
</feature>
<comment type="caution">
    <text evidence="5">The sequence shown here is derived from an EMBL/GenBank/DDBJ whole genome shotgun (WGS) entry which is preliminary data.</text>
</comment>
<dbReference type="InterPro" id="IPR027417">
    <property type="entry name" value="P-loop_NTPase"/>
</dbReference>
<dbReference type="SMART" id="SM00053">
    <property type="entry name" value="DYNc"/>
    <property type="match status" value="1"/>
</dbReference>
<evidence type="ECO:0000256" key="2">
    <source>
        <dbReference type="ARBA" id="ARBA00023134"/>
    </source>
</evidence>
<organism evidence="5 6">
    <name type="scientific">Teratosphaeria destructans</name>
    <dbReference type="NCBI Taxonomy" id="418781"/>
    <lineage>
        <taxon>Eukaryota</taxon>
        <taxon>Fungi</taxon>
        <taxon>Dikarya</taxon>
        <taxon>Ascomycota</taxon>
        <taxon>Pezizomycotina</taxon>
        <taxon>Dothideomycetes</taxon>
        <taxon>Dothideomycetidae</taxon>
        <taxon>Mycosphaerellales</taxon>
        <taxon>Teratosphaeriaceae</taxon>
        <taxon>Teratosphaeria</taxon>
    </lineage>
</organism>
<dbReference type="Gene3D" id="3.40.50.300">
    <property type="entry name" value="P-loop containing nucleotide triphosphate hydrolases"/>
    <property type="match status" value="1"/>
</dbReference>
<dbReference type="InterPro" id="IPR045063">
    <property type="entry name" value="Dynamin_N"/>
</dbReference>
<dbReference type="GO" id="GO:0000266">
    <property type="term" value="P:mitochondrial fission"/>
    <property type="evidence" value="ECO:0007669"/>
    <property type="project" value="TreeGrafter"/>
</dbReference>
<dbReference type="CDD" id="cd08771">
    <property type="entry name" value="DLP_1"/>
    <property type="match status" value="1"/>
</dbReference>
<keyword evidence="1" id="KW-0547">Nucleotide-binding</keyword>
<dbReference type="PANTHER" id="PTHR11566:SF21">
    <property type="entry name" value="DYNAMIN RELATED PROTEIN 1, ISOFORM A"/>
    <property type="match status" value="1"/>
</dbReference>
<keyword evidence="2" id="KW-0342">GTP-binding</keyword>
<proteinExistence type="predicted"/>
<keyword evidence="6" id="KW-1185">Reference proteome</keyword>
<gene>
    <name evidence="5" type="ORF">Tdes44962_MAKER03045</name>
</gene>
<keyword evidence="5" id="KW-0378">Hydrolase</keyword>
<dbReference type="GO" id="GO:0003924">
    <property type="term" value="F:GTPase activity"/>
    <property type="evidence" value="ECO:0007669"/>
    <property type="project" value="InterPro"/>
</dbReference>
<dbReference type="PROSITE" id="PS51388">
    <property type="entry name" value="GED"/>
    <property type="match status" value="1"/>
</dbReference>
<dbReference type="OrthoDB" id="415706at2759"/>
<feature type="non-terminal residue" evidence="5">
    <location>
        <position position="1"/>
    </location>
</feature>
<dbReference type="Gene3D" id="1.20.120.1240">
    <property type="entry name" value="Dynamin, middle domain"/>
    <property type="match status" value="1"/>
</dbReference>
<dbReference type="InterPro" id="IPR030381">
    <property type="entry name" value="G_DYNAMIN_dom"/>
</dbReference>
<dbReference type="SUPFAM" id="SSF52540">
    <property type="entry name" value="P-loop containing nucleoside triphosphate hydrolases"/>
    <property type="match status" value="1"/>
</dbReference>
<reference evidence="5 6" key="1">
    <citation type="journal article" date="2018" name="IMA Fungus">
        <title>IMA Genome-F 10: Nine draft genome sequences of Claviceps purpurea s.lat., including C. arundinis, C. humidiphila, and C. cf. spartinae, pseudomolecules for the pitch canker pathogen Fusarium circinatum, draft genome of Davidsoniella eucalypti, Grosmannia galeiformis, Quambalaria eucalypti, and Teratosphaeria destructans.</title>
        <authorList>
            <person name="Wingfield B.D."/>
            <person name="Liu M."/>
            <person name="Nguyen H.D."/>
            <person name="Lane F.A."/>
            <person name="Morgan S.W."/>
            <person name="De Vos L."/>
            <person name="Wilken P.M."/>
            <person name="Duong T.A."/>
            <person name="Aylward J."/>
            <person name="Coetzee M.P."/>
            <person name="Dadej K."/>
            <person name="De Beer Z.W."/>
            <person name="Findlay W."/>
            <person name="Havenga M."/>
            <person name="Kolarik M."/>
            <person name="Menzies J.G."/>
            <person name="Naidoo K."/>
            <person name="Pochopski O."/>
            <person name="Shoukouhi P."/>
            <person name="Santana Q.C."/>
            <person name="Seifert K.A."/>
            <person name="Soal N."/>
            <person name="Steenkamp E.T."/>
            <person name="Tatham C.T."/>
            <person name="van der Nest M.A."/>
            <person name="Wingfield M.J."/>
        </authorList>
    </citation>
    <scope>NUCLEOTIDE SEQUENCE [LARGE SCALE GENOMIC DNA]</scope>
    <source>
        <strain evidence="5">CMW44962</strain>
    </source>
</reference>
<dbReference type="InterPro" id="IPR000375">
    <property type="entry name" value="Dynamin_stalk"/>
</dbReference>